<feature type="region of interest" description="Disordered" evidence="2">
    <location>
        <begin position="528"/>
        <end position="559"/>
    </location>
</feature>
<feature type="compositionally biased region" description="Basic and acidic residues" evidence="2">
    <location>
        <begin position="718"/>
        <end position="741"/>
    </location>
</feature>
<feature type="compositionally biased region" description="Low complexity" evidence="2">
    <location>
        <begin position="1090"/>
        <end position="1101"/>
    </location>
</feature>
<feature type="region of interest" description="Disordered" evidence="2">
    <location>
        <begin position="609"/>
        <end position="647"/>
    </location>
</feature>
<evidence type="ECO:0000256" key="1">
    <source>
        <dbReference type="SAM" id="Coils"/>
    </source>
</evidence>
<feature type="region of interest" description="Disordered" evidence="2">
    <location>
        <begin position="342"/>
        <end position="369"/>
    </location>
</feature>
<gene>
    <name evidence="3" type="ORF">OEA41_006184</name>
</gene>
<reference evidence="3" key="1">
    <citation type="submission" date="2022-11" db="EMBL/GenBank/DDBJ databases">
        <title>Chromosomal genome sequence assembly and mating type (MAT) locus characterization of the leprose asexual lichenized fungus Lepraria neglecta (Nyl.) Erichsen.</title>
        <authorList>
            <person name="Allen J.L."/>
            <person name="Pfeffer B."/>
        </authorList>
    </citation>
    <scope>NUCLEOTIDE SEQUENCE</scope>
    <source>
        <strain evidence="3">Allen 5258</strain>
    </source>
</reference>
<feature type="region of interest" description="Disordered" evidence="2">
    <location>
        <begin position="667"/>
        <end position="906"/>
    </location>
</feature>
<feature type="compositionally biased region" description="Basic and acidic residues" evidence="2">
    <location>
        <begin position="528"/>
        <end position="549"/>
    </location>
</feature>
<feature type="compositionally biased region" description="Basic and acidic residues" evidence="2">
    <location>
        <begin position="490"/>
        <end position="504"/>
    </location>
</feature>
<feature type="region of interest" description="Disordered" evidence="2">
    <location>
        <begin position="1045"/>
        <end position="1188"/>
    </location>
</feature>
<feature type="region of interest" description="Disordered" evidence="2">
    <location>
        <begin position="981"/>
        <end position="1015"/>
    </location>
</feature>
<feature type="compositionally biased region" description="Basic and acidic residues" evidence="2">
    <location>
        <begin position="981"/>
        <end position="1006"/>
    </location>
</feature>
<feature type="compositionally biased region" description="Basic and acidic residues" evidence="2">
    <location>
        <begin position="636"/>
        <end position="647"/>
    </location>
</feature>
<proteinExistence type="predicted"/>
<feature type="compositionally biased region" description="Low complexity" evidence="2">
    <location>
        <begin position="671"/>
        <end position="682"/>
    </location>
</feature>
<dbReference type="EMBL" id="JASNWA010000007">
    <property type="protein sequence ID" value="KAK3172859.1"/>
    <property type="molecule type" value="Genomic_DNA"/>
</dbReference>
<dbReference type="PANTHER" id="PTHR45615:SF66">
    <property type="entry name" value="CARD DOMAIN-CONTAINING PROTEIN"/>
    <property type="match status" value="1"/>
</dbReference>
<protein>
    <submittedName>
        <fullName evidence="3">Uncharacterized protein</fullName>
    </submittedName>
</protein>
<comment type="caution">
    <text evidence="3">The sequence shown here is derived from an EMBL/GenBank/DDBJ whole genome shotgun (WGS) entry which is preliminary data.</text>
</comment>
<dbReference type="Proteomes" id="UP001276659">
    <property type="component" value="Unassembled WGS sequence"/>
</dbReference>
<sequence length="1188" mass="129228">MDFLRALRAPGIAAGTYFAAAKLIQAMVGDRPYEANAILKALAHILPGRDEHVLPSPTPWVYSRQYLECLGRNPEACVANFITALELNNTTNGSVPALPATSTPLPSGFTSFLTNTMGNIKGGPVVYAGIGAVMYDMLVSRSQGYVVPMAIRTLNLVEDNMDLFIDQQYYDAVMEISGLAAKPHPTSFGVWKATQEESEVFHQDQYSNAVMDGYGWEETDDEENFHQNILNQIQDSSIMLRRIEVKHWRELEELMRASSNQAKKLVRRNNKLRQAAKDAHNKLLNAEMKTGKLQGTQNTLDSRNKGLEDEVRQLKAQLKQNAKGEESLKVARADLLTELGEVGEDNDRLTEDSQTLRKDPTTTRGELAGSNAKITGLETQAKALHKSMAEAQKAQDTAIDAKLALEGEYQALEGYCDKVEKEKTEVEEKLTKEQNDHEETRSYLQADLSKLETDYETLEKSYESAAKSTDDAVKELVDVKETVKDLEAEVERVKADKASSEDAMKGTSNGNKKALAAAEKTIVELHDQMSKQEADNKESEQVLENRIDELQADQSQADVGNHAKALALQEEIDVLNAEVVAWKETSDARAAEVSVLEKAKNTAFGDKMRWATENDKLKDEVKKLQAKPTYNGENYNRLDNERRGLQRKVADQKKDLLVAQGDARQLERENAALQKRLQAQAKRAPKQDDKDDKKADKGNDDDGNDDRNGGPNSGAGKSADDKDRQQKEGDDNRKGDSGKDDGDNDDDAPNGGAGKLATNANKGNQDRQPDSDPSPPTPSQPSESTSNGKHAQDGAANSSSVPANTLATTTVPDFDPIANEFVSSGLPPPSPFKPSDTPPSGRPIQIGGVDVSSASTDVPVPYKVPSVGGPTTDDVPSQGTNSRSSTPRPPKPSPLNGSAHDFVPKIHPKRPVPILQRWHQAYPLCQPSDNSTNSPAEPDTHLENYIYKHIGKAAGGSGEEVAMPISDDELKKREERLAHLVAEGNKKAEDKAEATRKARAARESRFTSHLFPGIKPKTKDELVSEFIVDELEKLPLIPLEQSMWAPKGPQNVQQPTGLQGQRQPPNTPAADGTATKPNPKIDHPTPASPPRNAAPASQAPPGVSGQPNTPPAPFGDRPFRGGQSTGPRNQGPPGEWNPPKKPAAMRNKKKNKNGPPQLPPHLRGNGPGTPPTGGSQPPASGQGPPRRL</sequence>
<dbReference type="PANTHER" id="PTHR45615">
    <property type="entry name" value="MYOSIN HEAVY CHAIN, NON-MUSCLE"/>
    <property type="match status" value="1"/>
</dbReference>
<evidence type="ECO:0000256" key="2">
    <source>
        <dbReference type="SAM" id="MobiDB-lite"/>
    </source>
</evidence>
<keyword evidence="4" id="KW-1185">Reference proteome</keyword>
<feature type="compositionally biased region" description="Basic and acidic residues" evidence="2">
    <location>
        <begin position="609"/>
        <end position="623"/>
    </location>
</feature>
<organism evidence="3 4">
    <name type="scientific">Lepraria neglecta</name>
    <dbReference type="NCBI Taxonomy" id="209136"/>
    <lineage>
        <taxon>Eukaryota</taxon>
        <taxon>Fungi</taxon>
        <taxon>Dikarya</taxon>
        <taxon>Ascomycota</taxon>
        <taxon>Pezizomycotina</taxon>
        <taxon>Lecanoromycetes</taxon>
        <taxon>OSLEUM clade</taxon>
        <taxon>Lecanoromycetidae</taxon>
        <taxon>Lecanorales</taxon>
        <taxon>Lecanorineae</taxon>
        <taxon>Stereocaulaceae</taxon>
        <taxon>Lepraria</taxon>
    </lineage>
</organism>
<accession>A0AAD9Z758</accession>
<feature type="compositionally biased region" description="Basic and acidic residues" evidence="2">
    <location>
        <begin position="685"/>
        <end position="708"/>
    </location>
</feature>
<feature type="region of interest" description="Disordered" evidence="2">
    <location>
        <begin position="490"/>
        <end position="513"/>
    </location>
</feature>
<feature type="compositionally biased region" description="Polar residues" evidence="2">
    <location>
        <begin position="1050"/>
        <end position="1064"/>
    </location>
</feature>
<name>A0AAD9Z758_9LECA</name>
<evidence type="ECO:0000313" key="4">
    <source>
        <dbReference type="Proteomes" id="UP001276659"/>
    </source>
</evidence>
<keyword evidence="1" id="KW-0175">Coiled coil</keyword>
<dbReference type="AlphaFoldDB" id="A0AAD9Z758"/>
<feature type="compositionally biased region" description="Basic and acidic residues" evidence="2">
    <location>
        <begin position="345"/>
        <end position="361"/>
    </location>
</feature>
<feature type="compositionally biased region" description="Polar residues" evidence="2">
    <location>
        <begin position="795"/>
        <end position="811"/>
    </location>
</feature>
<evidence type="ECO:0000313" key="3">
    <source>
        <dbReference type="EMBL" id="KAK3172859.1"/>
    </source>
</evidence>
<feature type="coiled-coil region" evidence="1">
    <location>
        <begin position="255"/>
        <end position="324"/>
    </location>
</feature>
<feature type="compositionally biased region" description="Pro residues" evidence="2">
    <location>
        <begin position="826"/>
        <end position="841"/>
    </location>
</feature>
<feature type="compositionally biased region" description="Low complexity" evidence="2">
    <location>
        <begin position="1172"/>
        <end position="1188"/>
    </location>
</feature>